<dbReference type="AlphaFoldDB" id="A0A9X1LDS3"/>
<reference evidence="3" key="1">
    <citation type="submission" date="2021-10" db="EMBL/GenBank/DDBJ databases">
        <title>Roseicella aerolatum sp. nov., isolated from aerosols of e-waste dismantling site.</title>
        <authorList>
            <person name="Qin T."/>
        </authorList>
    </citation>
    <scope>NUCLEOTIDE SEQUENCE</scope>
    <source>
        <strain evidence="3">GB24</strain>
    </source>
</reference>
<sequence>MFVSLDSAGMAACIGGAQVSVCYAAPGIQQEPAEALARLAKRLDPVLITVILDFDERVMRMGFGDLAAVAVLRGAGIAVRSTPGLRTGLLVVDDAGFIFTPIARYLEADRRETKAPNALRLSPEQVREALTRLSPAAKAIAVAMARTPEERERIQEQAVEVRSDDIPPTQFAEVKQSLKDAPPASFDVARQVRVFEPYLQYVELNLTGAAIQRRKLAIPKVIQNLGAAEGAQSRFNTTFDLIDRESELSSKHIEDALKDIRDNFTPSLGKDHGRVLLKAQKPLFEQRLDELRAKLEEFQAKVREKLQGSLDASRDEIVAYYVPTVLANPPDKFRGQLLSPNPTDDDARRWLRQQSESVIPKADELIKKMELKQTYKDVTFETLNKQDFLQSLREAFPAVDWDKAYNEFQAAGEAASAGAPGGDRAEIAVLP</sequence>
<keyword evidence="4" id="KW-1185">Reference proteome</keyword>
<keyword evidence="1" id="KW-0175">Coiled coil</keyword>
<comment type="caution">
    <text evidence="3">The sequence shown here is derived from an EMBL/GenBank/DDBJ whole genome shotgun (WGS) entry which is preliminary data.</text>
</comment>
<evidence type="ECO:0000313" key="3">
    <source>
        <dbReference type="EMBL" id="MCB4825518.1"/>
    </source>
</evidence>
<feature type="region of interest" description="Disordered" evidence="2">
    <location>
        <begin position="412"/>
        <end position="431"/>
    </location>
</feature>
<dbReference type="EMBL" id="JAJAQI010000113">
    <property type="protein sequence ID" value="MCB4825518.1"/>
    <property type="molecule type" value="Genomic_DNA"/>
</dbReference>
<evidence type="ECO:0000256" key="1">
    <source>
        <dbReference type="SAM" id="Coils"/>
    </source>
</evidence>
<proteinExistence type="predicted"/>
<name>A0A9X1LDS3_9PROT</name>
<gene>
    <name evidence="3" type="ORF">LHA35_27830</name>
</gene>
<feature type="coiled-coil region" evidence="1">
    <location>
        <begin position="281"/>
        <end position="308"/>
    </location>
</feature>
<organism evidence="3 4">
    <name type="scientific">Roseicella aerolata</name>
    <dbReference type="NCBI Taxonomy" id="2883479"/>
    <lineage>
        <taxon>Bacteria</taxon>
        <taxon>Pseudomonadati</taxon>
        <taxon>Pseudomonadota</taxon>
        <taxon>Alphaproteobacteria</taxon>
        <taxon>Acetobacterales</taxon>
        <taxon>Roseomonadaceae</taxon>
        <taxon>Roseicella</taxon>
    </lineage>
</organism>
<accession>A0A9X1LDS3</accession>
<evidence type="ECO:0000256" key="2">
    <source>
        <dbReference type="SAM" id="MobiDB-lite"/>
    </source>
</evidence>
<evidence type="ECO:0000313" key="4">
    <source>
        <dbReference type="Proteomes" id="UP001139311"/>
    </source>
</evidence>
<dbReference type="RefSeq" id="WP_226614524.1">
    <property type="nucleotide sequence ID" value="NZ_JAJAQI010000113.1"/>
</dbReference>
<protein>
    <submittedName>
        <fullName evidence="3">Uncharacterized protein</fullName>
    </submittedName>
</protein>
<dbReference type="Proteomes" id="UP001139311">
    <property type="component" value="Unassembled WGS sequence"/>
</dbReference>